<proteinExistence type="predicted"/>
<evidence type="ECO:0000256" key="1">
    <source>
        <dbReference type="SAM" id="Phobius"/>
    </source>
</evidence>
<organism evidence="2 3">
    <name type="scientific">Pedobacter riviphilus</name>
    <dbReference type="NCBI Taxonomy" id="2766984"/>
    <lineage>
        <taxon>Bacteria</taxon>
        <taxon>Pseudomonadati</taxon>
        <taxon>Bacteroidota</taxon>
        <taxon>Sphingobacteriia</taxon>
        <taxon>Sphingobacteriales</taxon>
        <taxon>Sphingobacteriaceae</taxon>
        <taxon>Pedobacter</taxon>
    </lineage>
</organism>
<keyword evidence="1" id="KW-0472">Membrane</keyword>
<keyword evidence="3" id="KW-1185">Reference proteome</keyword>
<feature type="transmembrane region" description="Helical" evidence="1">
    <location>
        <begin position="89"/>
        <end position="110"/>
    </location>
</feature>
<accession>A0ABX6TIK7</accession>
<dbReference type="Proteomes" id="UP000516439">
    <property type="component" value="Chromosome"/>
</dbReference>
<evidence type="ECO:0000313" key="2">
    <source>
        <dbReference type="EMBL" id="QNR85353.1"/>
    </source>
</evidence>
<reference evidence="2 3" key="1">
    <citation type="submission" date="2020-09" db="EMBL/GenBank/DDBJ databases">
        <title>Pedobacter sp. SW-16 isolated from soil near Yeocheon.</title>
        <authorList>
            <person name="Im H.S."/>
            <person name="Joung Y."/>
            <person name="Lee S.-S."/>
        </authorList>
    </citation>
    <scope>NUCLEOTIDE SEQUENCE [LARGE SCALE GENOMIC DNA]</scope>
    <source>
        <strain evidence="2 3">SW-16</strain>
    </source>
</reference>
<keyword evidence="1" id="KW-0812">Transmembrane</keyword>
<dbReference type="EMBL" id="CP061171">
    <property type="protein sequence ID" value="QNR85353.1"/>
    <property type="molecule type" value="Genomic_DNA"/>
</dbReference>
<gene>
    <name evidence="2" type="ORF">H9N25_02380</name>
</gene>
<keyword evidence="1" id="KW-1133">Transmembrane helix</keyword>
<feature type="transmembrane region" description="Helical" evidence="1">
    <location>
        <begin position="116"/>
        <end position="133"/>
    </location>
</feature>
<sequence length="151" mass="17513">MKLKVKELFIGLEFKIERKVDLSQELLLEHISHELKKLDYEIIKQSADMIRFEDGWNNVHNTYIGYHWHRIDNGSFEIVKTNGEQSLKFLFSVSIYGVILAVLALFGMSWAAGYKVFPFVLIFLVLSTVRGMGIKNKMNEIFNAVTRPEVN</sequence>
<name>A0ABX6TIK7_9SPHI</name>
<evidence type="ECO:0000313" key="3">
    <source>
        <dbReference type="Proteomes" id="UP000516439"/>
    </source>
</evidence>
<dbReference type="RefSeq" id="WP_190327828.1">
    <property type="nucleotide sequence ID" value="NZ_CP061171.1"/>
</dbReference>
<protein>
    <submittedName>
        <fullName evidence="2">DUF4870 domain-containing protein</fullName>
    </submittedName>
</protein>